<dbReference type="Gramene" id="TKW27837">
    <property type="protein sequence ID" value="TKW27837"/>
    <property type="gene ID" value="SEVIR_3G283925v2"/>
</dbReference>
<keyword evidence="7" id="KW-1208">Phospholipid metabolism</keyword>
<dbReference type="PANTHER" id="PTHR45780:SF2">
    <property type="entry name" value="ETHANOLAMINE-PHOSPHATE CYTIDYLYLTRANSFERASE"/>
    <property type="match status" value="1"/>
</dbReference>
<evidence type="ECO:0000256" key="6">
    <source>
        <dbReference type="ARBA" id="ARBA00023209"/>
    </source>
</evidence>
<dbReference type="Gene3D" id="3.40.50.620">
    <property type="entry name" value="HUPs"/>
    <property type="match status" value="1"/>
</dbReference>
<evidence type="ECO:0000256" key="2">
    <source>
        <dbReference type="ARBA" id="ARBA00022516"/>
    </source>
</evidence>
<dbReference type="PANTHER" id="PTHR45780">
    <property type="entry name" value="ETHANOLAMINE-PHOSPHATE CYTIDYLYLTRANSFERASE"/>
    <property type="match status" value="1"/>
</dbReference>
<keyword evidence="5" id="KW-0443">Lipid metabolism</keyword>
<evidence type="ECO:0000256" key="7">
    <source>
        <dbReference type="ARBA" id="ARBA00023264"/>
    </source>
</evidence>
<evidence type="ECO:0000313" key="10">
    <source>
        <dbReference type="Proteomes" id="UP000298652"/>
    </source>
</evidence>
<dbReference type="InterPro" id="IPR044608">
    <property type="entry name" value="Ect1/PCYT2"/>
</dbReference>
<dbReference type="Proteomes" id="UP000298652">
    <property type="component" value="Chromosome 3"/>
</dbReference>
<dbReference type="InterPro" id="IPR014729">
    <property type="entry name" value="Rossmann-like_a/b/a_fold"/>
</dbReference>
<evidence type="ECO:0000313" key="9">
    <source>
        <dbReference type="EMBL" id="TKW27837.1"/>
    </source>
</evidence>
<dbReference type="GO" id="GO:0005737">
    <property type="term" value="C:cytoplasm"/>
    <property type="evidence" value="ECO:0007669"/>
    <property type="project" value="TreeGrafter"/>
</dbReference>
<accession>A0A4U6VSY8</accession>
<comment type="similarity">
    <text evidence="1">Belongs to the cytidylyltransferase family.</text>
</comment>
<name>A0A4U6VSY8_SETVI</name>
<evidence type="ECO:0000256" key="1">
    <source>
        <dbReference type="ARBA" id="ARBA00010101"/>
    </source>
</evidence>
<keyword evidence="3" id="KW-0808">Transferase</keyword>
<protein>
    <submittedName>
        <fullName evidence="9">Uncharacterized protein</fullName>
    </submittedName>
</protein>
<keyword evidence="4" id="KW-0548">Nucleotidyltransferase</keyword>
<reference evidence="9" key="1">
    <citation type="submission" date="2019-03" db="EMBL/GenBank/DDBJ databases">
        <title>WGS assembly of Setaria viridis.</title>
        <authorList>
            <person name="Huang P."/>
            <person name="Jenkins J."/>
            <person name="Grimwood J."/>
            <person name="Barry K."/>
            <person name="Healey A."/>
            <person name="Mamidi S."/>
            <person name="Sreedasyam A."/>
            <person name="Shu S."/>
            <person name="Feldman M."/>
            <person name="Wu J."/>
            <person name="Yu Y."/>
            <person name="Chen C."/>
            <person name="Johnson J."/>
            <person name="Rokhsar D."/>
            <person name="Baxter I."/>
            <person name="Schmutz J."/>
            <person name="Brutnell T."/>
            <person name="Kellogg E."/>
        </authorList>
    </citation>
    <scope>NUCLEOTIDE SEQUENCE [LARGE SCALE GENOMIC DNA]</scope>
</reference>
<dbReference type="GO" id="GO:0006646">
    <property type="term" value="P:phosphatidylethanolamine biosynthetic process"/>
    <property type="evidence" value="ECO:0007669"/>
    <property type="project" value="InterPro"/>
</dbReference>
<keyword evidence="6" id="KW-0594">Phospholipid biosynthesis</keyword>
<evidence type="ECO:0000256" key="4">
    <source>
        <dbReference type="ARBA" id="ARBA00022695"/>
    </source>
</evidence>
<evidence type="ECO:0000256" key="5">
    <source>
        <dbReference type="ARBA" id="ARBA00023098"/>
    </source>
</evidence>
<keyword evidence="10" id="KW-1185">Reference proteome</keyword>
<dbReference type="GO" id="GO:0004306">
    <property type="term" value="F:ethanolamine-phosphate cytidylyltransferase activity"/>
    <property type="evidence" value="ECO:0007669"/>
    <property type="project" value="InterPro"/>
</dbReference>
<gene>
    <name evidence="9" type="ORF">SEVIR_3G283925v2</name>
</gene>
<proteinExistence type="inferred from homology"/>
<sequence>MQGAWQRSTTGLSSFHGSGPTHASISSLRMSAAGSWLSRSSARTATMTTASWKPAQVLATRQYPLKSWELLHPRHWRGGGCHGESTTRHSTAAGHRHQTLPMQVQVQILSQFTLMVLSIYSMLDMLSSTRGRHHPIMNLHDRSLSVLACHYVDEVIIGSPWERCGELSVLF</sequence>
<evidence type="ECO:0000256" key="3">
    <source>
        <dbReference type="ARBA" id="ARBA00022679"/>
    </source>
</evidence>
<dbReference type="EMBL" id="CM016554">
    <property type="protein sequence ID" value="TKW27837.1"/>
    <property type="molecule type" value="Genomic_DNA"/>
</dbReference>
<evidence type="ECO:0000256" key="8">
    <source>
        <dbReference type="ARBA" id="ARBA00025707"/>
    </source>
</evidence>
<keyword evidence="2" id="KW-0444">Lipid biosynthesis</keyword>
<organism evidence="9 10">
    <name type="scientific">Setaria viridis</name>
    <name type="common">Green bristlegrass</name>
    <name type="synonym">Setaria italica subsp. viridis</name>
    <dbReference type="NCBI Taxonomy" id="4556"/>
    <lineage>
        <taxon>Eukaryota</taxon>
        <taxon>Viridiplantae</taxon>
        <taxon>Streptophyta</taxon>
        <taxon>Embryophyta</taxon>
        <taxon>Tracheophyta</taxon>
        <taxon>Spermatophyta</taxon>
        <taxon>Magnoliopsida</taxon>
        <taxon>Liliopsida</taxon>
        <taxon>Poales</taxon>
        <taxon>Poaceae</taxon>
        <taxon>PACMAD clade</taxon>
        <taxon>Panicoideae</taxon>
        <taxon>Panicodae</taxon>
        <taxon>Paniceae</taxon>
        <taxon>Cenchrinae</taxon>
        <taxon>Setaria</taxon>
    </lineage>
</organism>
<dbReference type="AlphaFoldDB" id="A0A4U6VSY8"/>
<comment type="pathway">
    <text evidence="8">Phospholipid metabolism.</text>
</comment>